<sequence length="3022" mass="332519">MDARDAAIRRLAPDDTKPDEVAAAEEFVAWSGAHRPLEAALAAPGTVPSFRTIALQNGLDDLVAALGSSRPPTALPGDTPQERRRAFAQQLRTGLFRREPTAVLQRMVQDDEISVGDAAEQAGVVRVLDNLGAGFDLRQNSLTSALQAPDALDGVSEDQRAGVIEGLKTLQRVQAISPTPEAVAAVIRTGNRSAMAVAMTPRDQFLRRVRGQLDPATAVVTHENAVRVQIRNEDALAAMRQQITGSGMQLADGTLSQRERLERVQTAADTTGATLDVQGLFGDLDFCACDDCLSVYSPAAYFVELLQYLRNNNLDPDQPAVPGIAGTPLEKLLRRRPDLGCLELTCENTNVVLPYIDLVNEIMESFVVHLGEYAQDTHDPKQVTLETFNVRTETSGELQAQPQHISQEAYCILKSAVYPIGLPYHQPIDRMRIWLRAMQTTRFDVLDRFRSGPPAKDTKKADPDDLPRMRELWAALRQRAADAEFLGLTQEQYVILTREAFPPRAYLELCSGATISPRQYRRRIGFRATHEYFGYGSAADMLDADETRHLGLTFVKDQLLPRTGLTYGELVEILRTRFVNPVMPSGPALRLTLAIQASYRFLQTLLDTGTVDPKRRFAKVIEFLVSQQSVVSGLWRRLSQDEACGPPTEADRLTRAEITAWVHCWFERLGRLIVLDSGERPRLPIAGDLYGPIGMEDWGKIGHLDHAGTITDLDGAPIGGVDPEGKAALTAGAVLSSIQILSPEGLVIGGTDENGFLVRPPSPRWGEPGGMLPGTRIRWLPPADSCDLDPVRLIHLDGSAVTEAEYGRIQRFARLWRALGWTVPETDQALAGLGTSDNPAQEDPHEIENSDETDSLAWELEDDCECATGDCGKHEAGCPPLPARARISTGFLHEITFVHRIMERTGLDLDRVLTFWNDIDTAGDDSLYTRVFLRHNVLGTDDVFRPNAHGQFLTAAGPITDHLAGLQAALGLGAQDTTALITELGLPDELTVHTLSALFRYAVLGRWLRLKTPDLIRLRAVFGDPFVSAEKTWTFLEDWQRADEAGLSLRQLDFALTAHDDIRRPLAPSVITVLRLTKTLADGLTTIDQQHTDLGDDDEALATLERARTEASLLFDEPVVNQIEGLLQGSWSWTTNAPAGLAIQLPPALAGRVTYTSPAAQPGQPAPSGTLSVTGILDDNDRALVEALSPLPGWRAALNRLAVQPKTFFDAVIAPLAADQAAQQALADLLLGGDVWPVPGAGEPPATEPLTAVLKRLAFLQVLLPELRKRLAHKLIVDTVSGASGIDGPVTDVLLSTVLTTAAGRSAMDALLALKNTGSAGAGFHGYLTVPATDDYVFEAAGFDTEPAALSIGGAALPLDTQQQDPSNVWLSQPISLRSGTLIPFDTHDIPLAQLKWRTAGHPTAAIPGSALLAEHMAAGVSEVLVKLWRTGIVVNAHGLGGDETSWLDQHQSDFGGWDFDRPRLDGWRRLAAYTHLRNTITSNGEAMTGLFRWATGTAPDPAQLTDRIVTATGWDPAPVSALLAPAGFNVQDPASFCNEITLIRMARALEVVEATRAEVPQLFSWADPGSRFWPAHALASSIEAAYRGRFTQEDWEKAVEPLYDELRAHQRRALVDYLVIQPELRDWGVTDSDSLFEFFLIDVEMGTCRDTSRIKQAISSVQSYIQRCLLGLERDHGVDGTVLDRGRWAWMQKYRVWEANRKVAVNPESYLRAELRDDTSEIYDALQAQLLQKDITQDTIEAALRAYIDGLDEIARLEPAGLFVDDTTQKVHIFARTQSAPHLFYYRVLDTAKVHWHPWQRVPVDVPSYDVLRGQANRNGCYLIPVVFRGRLLIFFPQFNRKTDPPAAASTSDSFNTVGGQAVGDAQSLLSWEIKLNYSEFRDGKWSPKRLSTGALYSEKAAALPDIGAYIFVPRITRDSALIDVYAGDGGTGGRFVFSGHHVSARGTAAEWASRPPLTFHWDRANALRSMQALETGGPVYTDRPFAVRDPQSMVLYYKNADDHLDHADVPPLLGTLNTQGVEGLFRYYLQAAPFDERYGQYGQNAVSLFHELRSPVSLYTWELGFHALMLLAQRLLTARQFDDALSVMHWIVSPMAKGTEQDPVWRFLPLRLTEIDRDAQDLFLRLQPNTPDQDLSEWRDNPFNPHVVARGRISAYKRWAAMQYVRIWIEYGDYYFRQNTLETIPMAIQCYVMASHLYGPAGQKIPKRGKTEPATYRSLLDRWDAFSNALVDLELAFPFTNQPDLPDPKDLPEGQPVTEPQPANLFGSASSLYFCIPANPEIQALRTTIDDRLAKIRACQDINGVYSPLPLFEAPLDPNLLVAAAAAGLSISSVLNDLDTPIPDYRFVYLIQKALESCSELKSLGAAFIAAKEKGDGEALQHLRTVHEHAINGLVMEVRTQQLEEATKARDTLAASRGAAVYRLTHQLNLLGEDLSKLPSETTDYAELPDLIEAPVDVGGLKVNALEKLELDKAAEARDWQTVIGHIEALASVFHAIPNFALEAAPIGVGAGIKWGGANLGNGTQAIARELQVAANSTSFESTNAGRKAALQRQLQERVQQANIAGHEITNIDKQMVAQDIRIDIASKEITNQQAAIDNSQAVLDFLESKYSGPALYTWMEGQLSGLHYQAYTLAYELAKKAEKLFRFERAYTGPGFIQFGYWDPARDGLLAGEKLWQGLKQLESAYQNSRGHDFEITKSISLRQLDPAALMTLRETGVCEFSLPEVLFDMDYCGHYQRRIKTVGLSIPCTIGPHTGLNATVRLLKHQYRATPEARNAGDYPQSTDEDDPRFATTNIPLTAAAFSSAESESGAFDLNLNSERFLFGEGAGVISSWRLELPRNFRQFDYRSITDVTMRLRYTSRDGGDALRTAAEGALLDWGKDVEDLSQTEGLFTAFDVINEFADAWYAGMHPPAAATERVVELPDITRTLPFYTQGRDPEEVVASDIYLFVEGDLTPDQVTAVQGGVDVSFTAGAPAGDALAVFAAHDVGAPVTSLKLNIADLTASISQVWVVERFTLR</sequence>
<dbReference type="InterPro" id="IPR018003">
    <property type="entry name" value="Insecticidal_toxin/plasmid_vir"/>
</dbReference>
<dbReference type="InterPro" id="IPR041079">
    <property type="entry name" value="Neuraminidase-like"/>
</dbReference>
<evidence type="ECO:0000259" key="3">
    <source>
        <dbReference type="Pfam" id="PF18276"/>
    </source>
</evidence>
<dbReference type="InterPro" id="IPR040840">
    <property type="entry name" value="TcA_TcB_BD"/>
</dbReference>
<feature type="domain" description="Tc toxin complex TcA C-terminal TcB-binding" evidence="3">
    <location>
        <begin position="2576"/>
        <end position="2864"/>
    </location>
</feature>
<feature type="region of interest" description="Disordered" evidence="2">
    <location>
        <begin position="833"/>
        <end position="852"/>
    </location>
</feature>
<dbReference type="Pfam" id="PF03538">
    <property type="entry name" value="VRP1"/>
    <property type="match status" value="1"/>
</dbReference>
<dbReference type="Proteomes" id="UP000656881">
    <property type="component" value="Unassembled WGS sequence"/>
</dbReference>
<comment type="caution">
    <text evidence="6">The sequence shown here is derived from an EMBL/GenBank/DDBJ whole genome shotgun (WGS) entry which is preliminary data.</text>
</comment>
<dbReference type="Pfam" id="PF20220">
    <property type="entry name" value="ABC_toxin_N"/>
    <property type="match status" value="1"/>
</dbReference>
<name>A0ABQ2MK29_9ACTN</name>
<dbReference type="Pfam" id="PF18413">
    <property type="entry name" value="Neuraminidase"/>
    <property type="match status" value="1"/>
</dbReference>
<evidence type="ECO:0000256" key="2">
    <source>
        <dbReference type="SAM" id="MobiDB-lite"/>
    </source>
</evidence>
<keyword evidence="7" id="KW-1185">Reference proteome</keyword>
<dbReference type="EMBL" id="BMNG01000015">
    <property type="protein sequence ID" value="GGO53676.1"/>
    <property type="molecule type" value="Genomic_DNA"/>
</dbReference>
<evidence type="ECO:0000313" key="6">
    <source>
        <dbReference type="EMBL" id="GGO53676.1"/>
    </source>
</evidence>
<feature type="domain" description="Neuraminidase-like" evidence="4">
    <location>
        <begin position="1761"/>
        <end position="1897"/>
    </location>
</feature>
<evidence type="ECO:0000259" key="5">
    <source>
        <dbReference type="Pfam" id="PF20220"/>
    </source>
</evidence>
<dbReference type="Pfam" id="PF18276">
    <property type="entry name" value="TcA_TcB_BD"/>
    <property type="match status" value="1"/>
</dbReference>
<feature type="domain" description="ABC toxin N-terminal" evidence="5">
    <location>
        <begin position="1605"/>
        <end position="1727"/>
    </location>
</feature>
<evidence type="ECO:0000256" key="1">
    <source>
        <dbReference type="ARBA" id="ARBA00023026"/>
    </source>
</evidence>
<protein>
    <submittedName>
        <fullName evidence="6">Uncharacterized protein</fullName>
    </submittedName>
</protein>
<organism evidence="6 7">
    <name type="scientific">Streptomyces lasiicapitis</name>
    <dbReference type="NCBI Taxonomy" id="1923961"/>
    <lineage>
        <taxon>Bacteria</taxon>
        <taxon>Bacillati</taxon>
        <taxon>Actinomycetota</taxon>
        <taxon>Actinomycetes</taxon>
        <taxon>Kitasatosporales</taxon>
        <taxon>Streptomycetaceae</taxon>
        <taxon>Streptomyces</taxon>
    </lineage>
</organism>
<proteinExistence type="predicted"/>
<accession>A0ABQ2MK29</accession>
<dbReference type="InterPro" id="IPR046839">
    <property type="entry name" value="ABC_toxin_N"/>
</dbReference>
<evidence type="ECO:0000313" key="7">
    <source>
        <dbReference type="Proteomes" id="UP000656881"/>
    </source>
</evidence>
<keyword evidence="1" id="KW-0843">Virulence</keyword>
<reference evidence="7" key="1">
    <citation type="journal article" date="2019" name="Int. J. Syst. Evol. Microbiol.">
        <title>The Global Catalogue of Microorganisms (GCM) 10K type strain sequencing project: providing services to taxonomists for standard genome sequencing and annotation.</title>
        <authorList>
            <consortium name="The Broad Institute Genomics Platform"/>
            <consortium name="The Broad Institute Genome Sequencing Center for Infectious Disease"/>
            <person name="Wu L."/>
            <person name="Ma J."/>
        </authorList>
    </citation>
    <scope>NUCLEOTIDE SEQUENCE [LARGE SCALE GENOMIC DNA]</scope>
    <source>
        <strain evidence="7">CGMCC 4.7349</strain>
    </source>
</reference>
<gene>
    <name evidence="6" type="ORF">GCM10012286_61630</name>
</gene>
<dbReference type="RefSeq" id="WP_189176410.1">
    <property type="nucleotide sequence ID" value="NZ_BMNG01000015.1"/>
</dbReference>
<evidence type="ECO:0000259" key="4">
    <source>
        <dbReference type="Pfam" id="PF18413"/>
    </source>
</evidence>